<accession>A0AAF3EQL9</accession>
<keyword evidence="2" id="KW-1185">Reference proteome</keyword>
<protein>
    <submittedName>
        <fullName evidence="3">Uncharacterized protein</fullName>
    </submittedName>
</protein>
<evidence type="ECO:0000256" key="1">
    <source>
        <dbReference type="SAM" id="MobiDB-lite"/>
    </source>
</evidence>
<feature type="compositionally biased region" description="Acidic residues" evidence="1">
    <location>
        <begin position="55"/>
        <end position="67"/>
    </location>
</feature>
<reference evidence="3" key="1">
    <citation type="submission" date="2024-02" db="UniProtKB">
        <authorList>
            <consortium name="WormBaseParasite"/>
        </authorList>
    </citation>
    <scope>IDENTIFICATION</scope>
</reference>
<dbReference type="WBParaSite" id="MBELARI_LOCUS16386">
    <property type="protein sequence ID" value="MBELARI_LOCUS16386"/>
    <property type="gene ID" value="MBELARI_LOCUS16386"/>
</dbReference>
<proteinExistence type="predicted"/>
<organism evidence="2 3">
    <name type="scientific">Mesorhabditis belari</name>
    <dbReference type="NCBI Taxonomy" id="2138241"/>
    <lineage>
        <taxon>Eukaryota</taxon>
        <taxon>Metazoa</taxon>
        <taxon>Ecdysozoa</taxon>
        <taxon>Nematoda</taxon>
        <taxon>Chromadorea</taxon>
        <taxon>Rhabditida</taxon>
        <taxon>Rhabditina</taxon>
        <taxon>Rhabditomorpha</taxon>
        <taxon>Rhabditoidea</taxon>
        <taxon>Rhabditidae</taxon>
        <taxon>Mesorhabditinae</taxon>
        <taxon>Mesorhabditis</taxon>
    </lineage>
</organism>
<dbReference type="AlphaFoldDB" id="A0AAF3EQL9"/>
<evidence type="ECO:0000313" key="3">
    <source>
        <dbReference type="WBParaSite" id="MBELARI_LOCUS16386"/>
    </source>
</evidence>
<dbReference type="Proteomes" id="UP000887575">
    <property type="component" value="Unassembled WGS sequence"/>
</dbReference>
<evidence type="ECO:0000313" key="2">
    <source>
        <dbReference type="Proteomes" id="UP000887575"/>
    </source>
</evidence>
<feature type="region of interest" description="Disordered" evidence="1">
    <location>
        <begin position="46"/>
        <end position="67"/>
    </location>
</feature>
<sequence>MMLQTVDTTEVWQDALLVNLSVDFEDVAQLGVMAFKFKNMGGYKQVRQNPKITSEDEEFSSDGDEESDEMDLNICIGMGPKIMFHDVATRFEVNATYFELTYNGEKHRFIHGNVNPPQRRGGRQQLTRQFTTRRGLGRVPARSCAHMLIPGVMLQKQTPLGVWRDVDNGCLH</sequence>
<name>A0AAF3EQL9_9BILA</name>